<evidence type="ECO:0000313" key="2">
    <source>
        <dbReference type="EMBL" id="MBT1172449.1"/>
    </source>
</evidence>
<feature type="compositionally biased region" description="Low complexity" evidence="1">
    <location>
        <begin position="205"/>
        <end position="214"/>
    </location>
</feature>
<sequence length="383" mass="41353">MANEDRTNAGAANENAQDGKDGEPRILGWFYAFDADDDPHDPDRLIWMSLEEADDGGRETSIHADNLLRLHAENRPLLLADVKLLGEALAGYEDAEAKGVTFRRYAFSCADELPEGVMPIARFTAEVGRNEEGMTVTHRCAVNDRLKPELLVGAQRLVAGMIENLPRLFDQLEESERNDEPSTDAIADIASDLFDKAGGAGAGNAGEDAADSGAPAGTAEPAASDTARESKVFGYFYAYDESTTVDDPGMIARISAEPDDDGGMKLGFSLSSFLTDSVDNCGAMLAFVSQLYDVLPRSDDGGSVYRRYAFTNRSEPPEHTLPLGRIVVEFEDGRPVGSHCEAAGDERLHDALIGASHIIGEFGPYMRQVLDRKQTESGAHGDD</sequence>
<accession>A0ABS5UNG4</accession>
<dbReference type="Proteomes" id="UP000773064">
    <property type="component" value="Unassembled WGS sequence"/>
</dbReference>
<gene>
    <name evidence="2" type="ORF">JS528_03540</name>
</gene>
<evidence type="ECO:0000313" key="3">
    <source>
        <dbReference type="Proteomes" id="UP000773064"/>
    </source>
</evidence>
<feature type="region of interest" description="Disordered" evidence="1">
    <location>
        <begin position="1"/>
        <end position="21"/>
    </location>
</feature>
<name>A0ABS5UNG4_9BIFI</name>
<dbReference type="EMBL" id="JAFEJS010000002">
    <property type="protein sequence ID" value="MBT1172449.1"/>
    <property type="molecule type" value="Genomic_DNA"/>
</dbReference>
<evidence type="ECO:0000256" key="1">
    <source>
        <dbReference type="SAM" id="MobiDB-lite"/>
    </source>
</evidence>
<proteinExistence type="predicted"/>
<dbReference type="RefSeq" id="WP_214357725.1">
    <property type="nucleotide sequence ID" value="NZ_JAFEJS010000002.1"/>
</dbReference>
<feature type="region of interest" description="Disordered" evidence="1">
    <location>
        <begin position="200"/>
        <end position="225"/>
    </location>
</feature>
<keyword evidence="3" id="KW-1185">Reference proteome</keyword>
<protein>
    <submittedName>
        <fullName evidence="2">Uncharacterized protein</fullName>
    </submittedName>
</protein>
<organism evidence="2 3">
    <name type="scientific">Bifidobacterium santillanense</name>
    <dbReference type="NCBI Taxonomy" id="2809028"/>
    <lineage>
        <taxon>Bacteria</taxon>
        <taxon>Bacillati</taxon>
        <taxon>Actinomycetota</taxon>
        <taxon>Actinomycetes</taxon>
        <taxon>Bifidobacteriales</taxon>
        <taxon>Bifidobacteriaceae</taxon>
        <taxon>Bifidobacterium</taxon>
    </lineage>
</organism>
<reference evidence="2 3" key="1">
    <citation type="journal article" date="2021" name="Environ. Microbiol.">
        <title>Genetic insights into the dark matter of the mammalian gut microbiota through targeted genome reconstruction.</title>
        <authorList>
            <person name="Lugli G.A."/>
            <person name="Alessandri G."/>
            <person name="Milani C."/>
            <person name="Viappiani A."/>
            <person name="Fontana F."/>
            <person name="Tarracchini C."/>
            <person name="Mancabelli L."/>
            <person name="Argentini C."/>
            <person name="Ruiz L."/>
            <person name="Margolles A."/>
            <person name="van Sinderen D."/>
            <person name="Turroni F."/>
            <person name="Ventura M."/>
        </authorList>
    </citation>
    <scope>NUCLEOTIDE SEQUENCE [LARGE SCALE GENOMIC DNA]</scope>
    <source>
        <strain evidence="2 3">MA2</strain>
    </source>
</reference>
<comment type="caution">
    <text evidence="2">The sequence shown here is derived from an EMBL/GenBank/DDBJ whole genome shotgun (WGS) entry which is preliminary data.</text>
</comment>